<feature type="transmembrane region" description="Helical" evidence="1">
    <location>
        <begin position="181"/>
        <end position="205"/>
    </location>
</feature>
<keyword evidence="1" id="KW-0812">Transmembrane</keyword>
<feature type="transmembrane region" description="Helical" evidence="1">
    <location>
        <begin position="337"/>
        <end position="356"/>
    </location>
</feature>
<evidence type="ECO:0000313" key="2">
    <source>
        <dbReference type="EMBL" id="MCY4726392.1"/>
    </source>
</evidence>
<reference evidence="2" key="1">
    <citation type="submission" date="2022-08" db="EMBL/GenBank/DDBJ databases">
        <title>Genome sequencing of Nocardioides sp. STR2.</title>
        <authorList>
            <person name="So Y."/>
        </authorList>
    </citation>
    <scope>NUCLEOTIDE SEQUENCE</scope>
    <source>
        <strain evidence="2">STR2</strain>
    </source>
</reference>
<keyword evidence="1" id="KW-1133">Transmembrane helix</keyword>
<keyword evidence="1" id="KW-0472">Membrane</keyword>
<organism evidence="2 3">
    <name type="scientific">Nocardioides pini</name>
    <dbReference type="NCBI Taxonomy" id="2975053"/>
    <lineage>
        <taxon>Bacteria</taxon>
        <taxon>Bacillati</taxon>
        <taxon>Actinomycetota</taxon>
        <taxon>Actinomycetes</taxon>
        <taxon>Propionibacteriales</taxon>
        <taxon>Nocardioidaceae</taxon>
        <taxon>Nocardioides</taxon>
    </lineage>
</organism>
<dbReference type="Proteomes" id="UP001074726">
    <property type="component" value="Unassembled WGS sequence"/>
</dbReference>
<feature type="transmembrane region" description="Helical" evidence="1">
    <location>
        <begin position="272"/>
        <end position="296"/>
    </location>
</feature>
<feature type="transmembrane region" description="Helical" evidence="1">
    <location>
        <begin position="21"/>
        <end position="40"/>
    </location>
</feature>
<accession>A0ABT4CBP6</accession>
<proteinExistence type="predicted"/>
<dbReference type="EMBL" id="JAPPUX010000002">
    <property type="protein sequence ID" value="MCY4726392.1"/>
    <property type="molecule type" value="Genomic_DNA"/>
</dbReference>
<feature type="transmembrane region" description="Helical" evidence="1">
    <location>
        <begin position="130"/>
        <end position="147"/>
    </location>
</feature>
<feature type="transmembrane region" description="Helical" evidence="1">
    <location>
        <begin position="363"/>
        <end position="382"/>
    </location>
</feature>
<evidence type="ECO:0008006" key="4">
    <source>
        <dbReference type="Google" id="ProtNLM"/>
    </source>
</evidence>
<protein>
    <recommendedName>
        <fullName evidence="4">Dolichyl-phosphate-mannose-protein mannosyltransferase</fullName>
    </recommendedName>
</protein>
<feature type="transmembrane region" description="Helical" evidence="1">
    <location>
        <begin position="98"/>
        <end position="118"/>
    </location>
</feature>
<sequence length="523" mass="55156">MPPRPDRSDGVRPGGLQRLSAIDPLVPLVAAVSLVVYVLHGFQGMLTRDLGIYSYAGQQVADGVPPYLGVLNRAGPLAHVLPGVGALVARVGGFDDVITMRVLFMLMAVAAVCTAYLLGRDLFRSRGAGLVTASAMLAIHGFIQYASNGPREKTPMVLFVIGALWAVTHRRWLTAGVLTSLATLCLQTAFFSTVTAVVVGALLLADGVGGRLRALVRVGVGGLVPVAVLVAWFGLAGSLGAAWDAFYVINRRYTVPNPLDAGRELVWDDLQAAYGVTTWLLLAGTVLLPVVSLAAVSRRARAAVPGLVALPAMAAGLLAGLAWILEEYDAWADLFPVLPFAALGLGAGFAVATHGLATRGRHVAAGVLAVAAVVVALTYSVSTRNDFLQEQRDATAAVLAVLPDGATITSIEAPQPLVLTERTNPTRYQMFRSGLQDYMEDTWPGGLDGFKRDLVADGPDLVAVGETVSQRWRASIQPDYVYVGSAPLWDWYARASLGDDTIAELRAAAGYDADDPLAEPLVP</sequence>
<comment type="caution">
    <text evidence="2">The sequence shown here is derived from an EMBL/GenBank/DDBJ whole genome shotgun (WGS) entry which is preliminary data.</text>
</comment>
<feature type="transmembrane region" description="Helical" evidence="1">
    <location>
        <begin position="214"/>
        <end position="235"/>
    </location>
</feature>
<name>A0ABT4CBP6_9ACTN</name>
<evidence type="ECO:0000313" key="3">
    <source>
        <dbReference type="Proteomes" id="UP001074726"/>
    </source>
</evidence>
<feature type="transmembrane region" description="Helical" evidence="1">
    <location>
        <begin position="303"/>
        <end position="325"/>
    </location>
</feature>
<evidence type="ECO:0000256" key="1">
    <source>
        <dbReference type="SAM" id="Phobius"/>
    </source>
</evidence>
<keyword evidence="3" id="KW-1185">Reference proteome</keyword>
<dbReference type="RefSeq" id="WP_268111253.1">
    <property type="nucleotide sequence ID" value="NZ_JAPPUX010000002.1"/>
</dbReference>
<gene>
    <name evidence="2" type="ORF">NYO98_08885</name>
</gene>